<name>A0A1I7U415_9PELO</name>
<dbReference type="Proteomes" id="UP000095282">
    <property type="component" value="Unplaced"/>
</dbReference>
<protein>
    <submittedName>
        <fullName evidence="2">NPL domain-containing protein</fullName>
    </submittedName>
</protein>
<evidence type="ECO:0000313" key="1">
    <source>
        <dbReference type="Proteomes" id="UP000095282"/>
    </source>
</evidence>
<keyword evidence="1" id="KW-1185">Reference proteome</keyword>
<dbReference type="WBParaSite" id="Csp11.Scaffold629.g14628.t1">
    <property type="protein sequence ID" value="Csp11.Scaffold629.g14628.t1"/>
    <property type="gene ID" value="Csp11.Scaffold629.g14628"/>
</dbReference>
<proteinExistence type="predicted"/>
<dbReference type="eggNOG" id="ENOG502SIAG">
    <property type="taxonomic scope" value="Eukaryota"/>
</dbReference>
<dbReference type="STRING" id="1561998.A0A1I7U415"/>
<organism evidence="1 2">
    <name type="scientific">Caenorhabditis tropicalis</name>
    <dbReference type="NCBI Taxonomy" id="1561998"/>
    <lineage>
        <taxon>Eukaryota</taxon>
        <taxon>Metazoa</taxon>
        <taxon>Ecdysozoa</taxon>
        <taxon>Nematoda</taxon>
        <taxon>Chromadorea</taxon>
        <taxon>Rhabditida</taxon>
        <taxon>Rhabditina</taxon>
        <taxon>Rhabditomorpha</taxon>
        <taxon>Rhabditoidea</taxon>
        <taxon>Rhabditidae</taxon>
        <taxon>Peloderinae</taxon>
        <taxon>Caenorhabditis</taxon>
    </lineage>
</organism>
<accession>A0A1I7U415</accession>
<sequence length="132" mass="15052">MSSHERLTIRIDRGQRPAVTYNQSTSSVQIYVPLDTSVNYQPCQQSVGNGYTVRLQRMQQQYKISMQHTLERKPEFVVFASNLVHKKEIKTTVKEVNTKVEDLTIAGSNLEVSGILKGHNLTFESTVGEFEY</sequence>
<reference evidence="2" key="1">
    <citation type="submission" date="2016-11" db="UniProtKB">
        <authorList>
            <consortium name="WormBaseParasite"/>
        </authorList>
    </citation>
    <scope>IDENTIFICATION</scope>
</reference>
<evidence type="ECO:0000313" key="2">
    <source>
        <dbReference type="WBParaSite" id="Csp11.Scaffold629.g14628.t1"/>
    </source>
</evidence>
<dbReference type="AlphaFoldDB" id="A0A1I7U415"/>